<dbReference type="PANTHER" id="PTHR32024:SF2">
    <property type="entry name" value="TRK SYSTEM POTASSIUM UPTAKE PROTEIN TRKG-RELATED"/>
    <property type="match status" value="1"/>
</dbReference>
<evidence type="ECO:0000313" key="15">
    <source>
        <dbReference type="Proteomes" id="UP000320386"/>
    </source>
</evidence>
<feature type="binding site" evidence="12">
    <location>
        <position position="462"/>
    </location>
    <ligand>
        <name>K(+)</name>
        <dbReference type="ChEBI" id="CHEBI:29103"/>
    </ligand>
</feature>
<comment type="similarity">
    <text evidence="2">Belongs to the TrkH potassium transport family.</text>
</comment>
<dbReference type="RefSeq" id="WP_145446378.1">
    <property type="nucleotide sequence ID" value="NZ_CP036280.1"/>
</dbReference>
<dbReference type="Proteomes" id="UP000320386">
    <property type="component" value="Chromosome"/>
</dbReference>
<feature type="binding site" evidence="12">
    <location>
        <position position="342"/>
    </location>
    <ligand>
        <name>K(+)</name>
        <dbReference type="ChEBI" id="CHEBI:29103"/>
    </ligand>
</feature>
<feature type="binding site" evidence="12">
    <location>
        <position position="237"/>
    </location>
    <ligand>
        <name>K(+)</name>
        <dbReference type="ChEBI" id="CHEBI:29103"/>
    </ligand>
</feature>
<evidence type="ECO:0000256" key="9">
    <source>
        <dbReference type="ARBA" id="ARBA00022989"/>
    </source>
</evidence>
<evidence type="ECO:0000313" key="14">
    <source>
        <dbReference type="EMBL" id="QDU72206.1"/>
    </source>
</evidence>
<evidence type="ECO:0000256" key="11">
    <source>
        <dbReference type="ARBA" id="ARBA00023136"/>
    </source>
</evidence>
<organism evidence="14 15">
    <name type="scientific">Mucisphaera calidilacus</name>
    <dbReference type="NCBI Taxonomy" id="2527982"/>
    <lineage>
        <taxon>Bacteria</taxon>
        <taxon>Pseudomonadati</taxon>
        <taxon>Planctomycetota</taxon>
        <taxon>Phycisphaerae</taxon>
        <taxon>Phycisphaerales</taxon>
        <taxon>Phycisphaeraceae</taxon>
        <taxon>Mucisphaera</taxon>
    </lineage>
</organism>
<keyword evidence="7 13" id="KW-0812">Transmembrane</keyword>
<evidence type="ECO:0000256" key="7">
    <source>
        <dbReference type="ARBA" id="ARBA00022692"/>
    </source>
</evidence>
<feature type="transmembrane region" description="Helical" evidence="13">
    <location>
        <begin position="42"/>
        <end position="64"/>
    </location>
</feature>
<feature type="transmembrane region" description="Helical" evidence="13">
    <location>
        <begin position="484"/>
        <end position="506"/>
    </location>
</feature>
<feature type="transmembrane region" description="Helical" evidence="13">
    <location>
        <begin position="359"/>
        <end position="380"/>
    </location>
</feature>
<keyword evidence="8 12" id="KW-0630">Potassium</keyword>
<feature type="transmembrane region" description="Helical" evidence="13">
    <location>
        <begin position="421"/>
        <end position="440"/>
    </location>
</feature>
<name>A0A518BZ10_9BACT</name>
<keyword evidence="10" id="KW-0406">Ion transport</keyword>
<dbReference type="GO" id="GO:0005886">
    <property type="term" value="C:plasma membrane"/>
    <property type="evidence" value="ECO:0007669"/>
    <property type="project" value="UniProtKB-SubCell"/>
</dbReference>
<reference evidence="14 15" key="1">
    <citation type="submission" date="2019-02" db="EMBL/GenBank/DDBJ databases">
        <title>Deep-cultivation of Planctomycetes and their phenomic and genomic characterization uncovers novel biology.</title>
        <authorList>
            <person name="Wiegand S."/>
            <person name="Jogler M."/>
            <person name="Boedeker C."/>
            <person name="Pinto D."/>
            <person name="Vollmers J."/>
            <person name="Rivas-Marin E."/>
            <person name="Kohn T."/>
            <person name="Peeters S.H."/>
            <person name="Heuer A."/>
            <person name="Rast P."/>
            <person name="Oberbeckmann S."/>
            <person name="Bunk B."/>
            <person name="Jeske O."/>
            <person name="Meyerdierks A."/>
            <person name="Storesund J.E."/>
            <person name="Kallscheuer N."/>
            <person name="Luecker S."/>
            <person name="Lage O.M."/>
            <person name="Pohl T."/>
            <person name="Merkel B.J."/>
            <person name="Hornburger P."/>
            <person name="Mueller R.-W."/>
            <person name="Bruemmer F."/>
            <person name="Labrenz M."/>
            <person name="Spormann A.M."/>
            <person name="Op den Camp H."/>
            <person name="Overmann J."/>
            <person name="Amann R."/>
            <person name="Jetten M.S.M."/>
            <person name="Mascher T."/>
            <person name="Medema M.H."/>
            <person name="Devos D.P."/>
            <person name="Kaster A.-K."/>
            <person name="Ovreas L."/>
            <person name="Rohde M."/>
            <person name="Galperin M.Y."/>
            <person name="Jogler C."/>
        </authorList>
    </citation>
    <scope>NUCLEOTIDE SEQUENCE [LARGE SCALE GENOMIC DNA]</scope>
    <source>
        <strain evidence="14 15">Pan265</strain>
    </source>
</reference>
<dbReference type="KEGG" id="mcad:Pan265_20700"/>
<feature type="transmembrane region" description="Helical" evidence="13">
    <location>
        <begin position="256"/>
        <end position="276"/>
    </location>
</feature>
<keyword evidence="4" id="KW-1003">Cell membrane</keyword>
<sequence>MNFLAVVRQLGLVLMILSASMVFPLALEVFPILGEATQSRPALYALCIAMAVGITIGAVGYTFGRGLSIETFTRRDAMLLTALTWVFGAGLAAIPYRAWTAIGGAAGAHPFDSFEASYFEAMSGLTTTGATVLGDIQALPASLLLWRSITHWLGGLGIVVLFVAVLPNIGSGGRKLFFAEAPGPQQQGVRPRIGETARMLWLLYLGLTIAAMLAFWSTGAMGLFDSICHAFSVMSTGGLSTRDASIGHYNSLALDLWTMLFMLLAGVNFAIFYLLLQRRWSILWTDTELRFYLILKLAATTVISLELYGTAIVTTAGHVVQATFGDSLRYAAFQVIALQTGTGFCTADFELWPIASKTFLFSMFLIGGCAGSTAGGIKVIRVWIAIKILGEAIERAYRPAVVRPLRLGNTIVDDDMKLGTLIYTVLFFLLLGVGTGVLVITESSPQCDLLTAASATVSTLCNVGPGFHAVGPTQNYGWFSDPSLIVLSVLMALGRLEIYALLALAWPRFWMRD</sequence>
<proteinExistence type="inferred from homology"/>
<feature type="binding site" evidence="12">
    <location>
        <position position="128"/>
    </location>
    <ligand>
        <name>K(+)</name>
        <dbReference type="ChEBI" id="CHEBI:29103"/>
    </ligand>
</feature>
<protein>
    <submittedName>
        <fullName evidence="14">Trk system potassium uptake protein TrkG</fullName>
    </submittedName>
</protein>
<dbReference type="OrthoDB" id="9810952at2"/>
<dbReference type="AlphaFoldDB" id="A0A518BZ10"/>
<evidence type="ECO:0000256" key="1">
    <source>
        <dbReference type="ARBA" id="ARBA00004429"/>
    </source>
</evidence>
<keyword evidence="12" id="KW-0479">Metal-binding</keyword>
<evidence type="ECO:0000256" key="6">
    <source>
        <dbReference type="ARBA" id="ARBA00022538"/>
    </source>
</evidence>
<keyword evidence="15" id="KW-1185">Reference proteome</keyword>
<dbReference type="GO" id="GO:0015379">
    <property type="term" value="F:potassium:chloride symporter activity"/>
    <property type="evidence" value="ECO:0007669"/>
    <property type="project" value="InterPro"/>
</dbReference>
<dbReference type="GO" id="GO:0046872">
    <property type="term" value="F:metal ion binding"/>
    <property type="evidence" value="ECO:0007669"/>
    <property type="project" value="UniProtKB-KW"/>
</dbReference>
<dbReference type="Pfam" id="PF02386">
    <property type="entry name" value="TrkH"/>
    <property type="match status" value="1"/>
</dbReference>
<feature type="transmembrane region" description="Helical" evidence="13">
    <location>
        <begin position="76"/>
        <end position="96"/>
    </location>
</feature>
<accession>A0A518BZ10</accession>
<evidence type="ECO:0000256" key="3">
    <source>
        <dbReference type="ARBA" id="ARBA00022448"/>
    </source>
</evidence>
<evidence type="ECO:0000256" key="2">
    <source>
        <dbReference type="ARBA" id="ARBA00009137"/>
    </source>
</evidence>
<comment type="subcellular location">
    <subcellularLocation>
        <location evidence="1">Cell inner membrane</location>
        <topology evidence="1">Multi-pass membrane protein</topology>
    </subcellularLocation>
</comment>
<dbReference type="EMBL" id="CP036280">
    <property type="protein sequence ID" value="QDU72206.1"/>
    <property type="molecule type" value="Genomic_DNA"/>
</dbReference>
<keyword evidence="11 13" id="KW-0472">Membrane</keyword>
<keyword evidence="3" id="KW-0813">Transport</keyword>
<evidence type="ECO:0000256" key="12">
    <source>
        <dbReference type="PIRSR" id="PIRSR006247-1"/>
    </source>
</evidence>
<feature type="transmembrane region" description="Helical" evidence="13">
    <location>
        <begin position="200"/>
        <end position="224"/>
    </location>
</feature>
<keyword evidence="5" id="KW-0997">Cell inner membrane</keyword>
<keyword evidence="6" id="KW-0633">Potassium transport</keyword>
<dbReference type="InterPro" id="IPR004772">
    <property type="entry name" value="TrkH"/>
</dbReference>
<evidence type="ECO:0000256" key="13">
    <source>
        <dbReference type="SAM" id="Phobius"/>
    </source>
</evidence>
<feature type="binding site" evidence="12">
    <location>
        <position position="463"/>
    </location>
    <ligand>
        <name>K(+)</name>
        <dbReference type="ChEBI" id="CHEBI:29103"/>
    </ligand>
</feature>
<evidence type="ECO:0000256" key="4">
    <source>
        <dbReference type="ARBA" id="ARBA00022475"/>
    </source>
</evidence>
<feature type="transmembrane region" description="Helical" evidence="13">
    <location>
        <begin position="149"/>
        <end position="169"/>
    </location>
</feature>
<feature type="transmembrane region" description="Helical" evidence="13">
    <location>
        <begin position="12"/>
        <end position="30"/>
    </location>
</feature>
<evidence type="ECO:0000256" key="10">
    <source>
        <dbReference type="ARBA" id="ARBA00023065"/>
    </source>
</evidence>
<keyword evidence="9 13" id="KW-1133">Transmembrane helix</keyword>
<dbReference type="PIRSF" id="PIRSF006247">
    <property type="entry name" value="TrkH"/>
    <property type="match status" value="1"/>
</dbReference>
<feature type="binding site" evidence="12">
    <location>
        <position position="127"/>
    </location>
    <ligand>
        <name>K(+)</name>
        <dbReference type="ChEBI" id="CHEBI:29103"/>
    </ligand>
</feature>
<gene>
    <name evidence="14" type="primary">trkG</name>
    <name evidence="14" type="ORF">Pan265_20700</name>
</gene>
<dbReference type="PANTHER" id="PTHR32024">
    <property type="entry name" value="TRK SYSTEM POTASSIUM UPTAKE PROTEIN TRKG-RELATED"/>
    <property type="match status" value="1"/>
</dbReference>
<evidence type="ECO:0000256" key="8">
    <source>
        <dbReference type="ARBA" id="ARBA00022958"/>
    </source>
</evidence>
<feature type="transmembrane region" description="Helical" evidence="13">
    <location>
        <begin position="297"/>
        <end position="320"/>
    </location>
</feature>
<evidence type="ECO:0000256" key="5">
    <source>
        <dbReference type="ARBA" id="ARBA00022519"/>
    </source>
</evidence>
<dbReference type="InterPro" id="IPR003445">
    <property type="entry name" value="Cat_transpt"/>
</dbReference>